<dbReference type="InterPro" id="IPR010982">
    <property type="entry name" value="Lambda_DNA-bd_dom_sf"/>
</dbReference>
<evidence type="ECO:0000259" key="2">
    <source>
        <dbReference type="PROSITE" id="PS50943"/>
    </source>
</evidence>
<feature type="domain" description="HTH cro/C1-type" evidence="2">
    <location>
        <begin position="19"/>
        <end position="73"/>
    </location>
</feature>
<dbReference type="Gene3D" id="1.10.260.40">
    <property type="entry name" value="lambda repressor-like DNA-binding domains"/>
    <property type="match status" value="1"/>
</dbReference>
<dbReference type="SMART" id="SM00530">
    <property type="entry name" value="HTH_XRE"/>
    <property type="match status" value="1"/>
</dbReference>
<evidence type="ECO:0000313" key="4">
    <source>
        <dbReference type="Proteomes" id="UP001202244"/>
    </source>
</evidence>
<proteinExistence type="predicted"/>
<name>A0ABY3XPX7_9ACTN</name>
<keyword evidence="1" id="KW-0238">DNA-binding</keyword>
<gene>
    <name evidence="3" type="ORF">MMF93_08060</name>
</gene>
<dbReference type="Gene3D" id="2.60.120.10">
    <property type="entry name" value="Jelly Rolls"/>
    <property type="match status" value="1"/>
</dbReference>
<dbReference type="Pfam" id="PF01381">
    <property type="entry name" value="HTH_3"/>
    <property type="match status" value="1"/>
</dbReference>
<dbReference type="InterPro" id="IPR014710">
    <property type="entry name" value="RmlC-like_jellyroll"/>
</dbReference>
<dbReference type="InterPro" id="IPR013096">
    <property type="entry name" value="Cupin_2"/>
</dbReference>
<dbReference type="SUPFAM" id="SSF47413">
    <property type="entry name" value="lambda repressor-like DNA-binding domains"/>
    <property type="match status" value="1"/>
</dbReference>
<dbReference type="InterPro" id="IPR050807">
    <property type="entry name" value="TransReg_Diox_bact_type"/>
</dbReference>
<dbReference type="PANTHER" id="PTHR46797">
    <property type="entry name" value="HTH-TYPE TRANSCRIPTIONAL REGULATOR"/>
    <property type="match status" value="1"/>
</dbReference>
<organism evidence="3 4">
    <name type="scientific">Streptomyces tubbatahanensis</name>
    <dbReference type="NCBI Taxonomy" id="2923272"/>
    <lineage>
        <taxon>Bacteria</taxon>
        <taxon>Bacillati</taxon>
        <taxon>Actinomycetota</taxon>
        <taxon>Actinomycetes</taxon>
        <taxon>Kitasatosporales</taxon>
        <taxon>Streptomycetaceae</taxon>
        <taxon>Streptomyces</taxon>
    </lineage>
</organism>
<protein>
    <submittedName>
        <fullName evidence="3">XRE family transcriptional regulator</fullName>
    </submittedName>
</protein>
<dbReference type="CDD" id="cd02209">
    <property type="entry name" value="cupin_XRE_C"/>
    <property type="match status" value="1"/>
</dbReference>
<reference evidence="3 4" key="1">
    <citation type="journal article" date="2023" name="Microbiol. Spectr.">
        <title>Synergy between Genome Mining, Metabolomics, and Bioinformatics Uncovers Antibacterial Chlorinated Carbazole Alkaloids and Their Biosynthetic Gene Cluster from Streptomyces tubbatahanensis sp. nov., a Novel Actinomycete Isolated from Sulu Sea, Philippines.</title>
        <authorList>
            <person name="Tenebro C.P."/>
            <person name="Trono D.J.V.L."/>
            <person name="Balida L.A.P."/>
            <person name="Bayog L.K.A."/>
            <person name="Bruna J.R."/>
            <person name="Sabido E.M."/>
            <person name="Caspe D.P.C."/>
            <person name="de Los Santos E.L.C."/>
            <person name="Saludes J.P."/>
            <person name="Dalisay D.S."/>
        </authorList>
    </citation>
    <scope>NUCLEOTIDE SEQUENCE [LARGE SCALE GENOMIC DNA]</scope>
    <source>
        <strain evidence="3 4">DSD3025</strain>
    </source>
</reference>
<dbReference type="InterPro" id="IPR011051">
    <property type="entry name" value="RmlC_Cupin_sf"/>
</dbReference>
<accession>A0ABY3XPX7</accession>
<dbReference type="Pfam" id="PF07883">
    <property type="entry name" value="Cupin_2"/>
    <property type="match status" value="1"/>
</dbReference>
<dbReference type="EMBL" id="CP093846">
    <property type="protein sequence ID" value="UNS96465.1"/>
    <property type="molecule type" value="Genomic_DNA"/>
</dbReference>
<evidence type="ECO:0000256" key="1">
    <source>
        <dbReference type="ARBA" id="ARBA00023125"/>
    </source>
</evidence>
<keyword evidence="4" id="KW-1185">Reference proteome</keyword>
<dbReference type="SUPFAM" id="SSF51182">
    <property type="entry name" value="RmlC-like cupins"/>
    <property type="match status" value="1"/>
</dbReference>
<sequence length="210" mass="22417">MSGPEAAGRSIRSMLALNLKRARAQRGLSISELSRRSKIGKATLSQLESGTGNPTIETVFSLSRVLEVPISDLLDARPPAGLRVVRAQEVEVLSGEGVDLRPLQRIESGEGVFEVYDQQVRAGERRDSLGHVGVEHTIVQAGRLGVSVEGHDVELGPGDYVGFDATLPHGYTALEGTVRSVLLLQYRADQRLPPSAPHAVAGGCAPHTED</sequence>
<evidence type="ECO:0000313" key="3">
    <source>
        <dbReference type="EMBL" id="UNS96465.1"/>
    </source>
</evidence>
<dbReference type="PANTHER" id="PTHR46797:SF1">
    <property type="entry name" value="METHYLPHOSPHONATE SYNTHASE"/>
    <property type="match status" value="1"/>
</dbReference>
<dbReference type="PROSITE" id="PS50943">
    <property type="entry name" value="HTH_CROC1"/>
    <property type="match status" value="1"/>
</dbReference>
<dbReference type="InterPro" id="IPR001387">
    <property type="entry name" value="Cro/C1-type_HTH"/>
</dbReference>
<dbReference type="RefSeq" id="WP_242750487.1">
    <property type="nucleotide sequence ID" value="NZ_CP093846.1"/>
</dbReference>
<dbReference type="CDD" id="cd00093">
    <property type="entry name" value="HTH_XRE"/>
    <property type="match status" value="1"/>
</dbReference>
<dbReference type="Proteomes" id="UP001202244">
    <property type="component" value="Chromosome"/>
</dbReference>